<dbReference type="PRINTS" id="PR00081">
    <property type="entry name" value="GDHRDH"/>
</dbReference>
<dbReference type="PANTHER" id="PTHR24321:SF11">
    <property type="entry name" value="BLR0893 PROTEIN"/>
    <property type="match status" value="1"/>
</dbReference>
<dbReference type="NCBIfam" id="NF005559">
    <property type="entry name" value="PRK07231.1"/>
    <property type="match status" value="1"/>
</dbReference>
<sequence length="249" mass="25813">MCFTGKTVVITGGATGIGAATAAAFAREGAAVVIGDWNEDAARVAQAIVDAGGRATFRKADVRDARVHADLVALALDTYGSLDMAFNNAGVLPPPLPFHEVPPENLDLIFDVDIKGVFYAMQAQIRHFLSIGGGAIVNTASVAGLVADPNMAHYVAAKHAVVGLTKAAAVEYSARHIRINAIAPGFIATPMTQAWLDSDDFRQAFFAHNVSGRAGAPEEVAGTVLHLCSDAASFCNGALFVIDGGQTAH</sequence>
<dbReference type="PRINTS" id="PR00080">
    <property type="entry name" value="SDRFAMILY"/>
</dbReference>
<evidence type="ECO:0000256" key="2">
    <source>
        <dbReference type="ARBA" id="ARBA00023002"/>
    </source>
</evidence>
<dbReference type="EMBL" id="JAVDRD010000005">
    <property type="protein sequence ID" value="MDR6511406.1"/>
    <property type="molecule type" value="Genomic_DNA"/>
</dbReference>
<dbReference type="PROSITE" id="PS00061">
    <property type="entry name" value="ADH_SHORT"/>
    <property type="match status" value="1"/>
</dbReference>
<keyword evidence="2" id="KW-0560">Oxidoreductase</keyword>
<organism evidence="3 4">
    <name type="scientific">Novosphingobium capsulatum</name>
    <dbReference type="NCBI Taxonomy" id="13688"/>
    <lineage>
        <taxon>Bacteria</taxon>
        <taxon>Pseudomonadati</taxon>
        <taxon>Pseudomonadota</taxon>
        <taxon>Alphaproteobacteria</taxon>
        <taxon>Sphingomonadales</taxon>
        <taxon>Sphingomonadaceae</taxon>
        <taxon>Novosphingobium</taxon>
    </lineage>
</organism>
<gene>
    <name evidence="3" type="ORF">J2792_002278</name>
</gene>
<accession>A0ABU1MM49</accession>
<evidence type="ECO:0000256" key="1">
    <source>
        <dbReference type="ARBA" id="ARBA00006484"/>
    </source>
</evidence>
<dbReference type="Proteomes" id="UP001184150">
    <property type="component" value="Unassembled WGS sequence"/>
</dbReference>
<dbReference type="SUPFAM" id="SSF51735">
    <property type="entry name" value="NAD(P)-binding Rossmann-fold domains"/>
    <property type="match status" value="1"/>
</dbReference>
<dbReference type="CDD" id="cd05233">
    <property type="entry name" value="SDR_c"/>
    <property type="match status" value="1"/>
</dbReference>
<evidence type="ECO:0000313" key="3">
    <source>
        <dbReference type="EMBL" id="MDR6511406.1"/>
    </source>
</evidence>
<protein>
    <submittedName>
        <fullName evidence="3">NAD(P)-dependent dehydrogenase (Short-subunit alcohol dehydrogenase family)</fullName>
    </submittedName>
</protein>
<evidence type="ECO:0000313" key="4">
    <source>
        <dbReference type="Proteomes" id="UP001184150"/>
    </source>
</evidence>
<keyword evidence="4" id="KW-1185">Reference proteome</keyword>
<proteinExistence type="inferred from homology"/>
<dbReference type="RefSeq" id="WP_309805282.1">
    <property type="nucleotide sequence ID" value="NZ_JAVDRD010000005.1"/>
</dbReference>
<comment type="caution">
    <text evidence="3">The sequence shown here is derived from an EMBL/GenBank/DDBJ whole genome shotgun (WGS) entry which is preliminary data.</text>
</comment>
<dbReference type="InterPro" id="IPR002347">
    <property type="entry name" value="SDR_fam"/>
</dbReference>
<name>A0ABU1MM49_9SPHN</name>
<dbReference type="PANTHER" id="PTHR24321">
    <property type="entry name" value="DEHYDROGENASES, SHORT CHAIN"/>
    <property type="match status" value="1"/>
</dbReference>
<dbReference type="Pfam" id="PF13561">
    <property type="entry name" value="adh_short_C2"/>
    <property type="match status" value="1"/>
</dbReference>
<comment type="similarity">
    <text evidence="1">Belongs to the short-chain dehydrogenases/reductases (SDR) family.</text>
</comment>
<dbReference type="Gene3D" id="3.40.50.720">
    <property type="entry name" value="NAD(P)-binding Rossmann-like Domain"/>
    <property type="match status" value="1"/>
</dbReference>
<dbReference type="InterPro" id="IPR036291">
    <property type="entry name" value="NAD(P)-bd_dom_sf"/>
</dbReference>
<reference evidence="3 4" key="1">
    <citation type="submission" date="2023-07" db="EMBL/GenBank/DDBJ databases">
        <title>Sorghum-associated microbial communities from plants grown in Nebraska, USA.</title>
        <authorList>
            <person name="Schachtman D."/>
        </authorList>
    </citation>
    <scope>NUCLEOTIDE SEQUENCE [LARGE SCALE GENOMIC DNA]</scope>
    <source>
        <strain evidence="3 4">DS1027</strain>
    </source>
</reference>
<dbReference type="InterPro" id="IPR020904">
    <property type="entry name" value="Sc_DH/Rdtase_CS"/>
</dbReference>